<accession>A0A3B3QLT9</accession>
<dbReference type="GeneTree" id="ENSGT00940000166554"/>
<dbReference type="Ensembl" id="ENSPKIT00000031752.1">
    <property type="protein sequence ID" value="ENSPKIP00000007687.1"/>
    <property type="gene ID" value="ENSPKIG00000023487.1"/>
</dbReference>
<evidence type="ECO:0000259" key="1">
    <source>
        <dbReference type="Pfam" id="PF13843"/>
    </source>
</evidence>
<protein>
    <recommendedName>
        <fullName evidence="1">PiggyBac transposable element-derived protein domain-containing protein</fullName>
    </recommendedName>
</protein>
<dbReference type="InterPro" id="IPR029526">
    <property type="entry name" value="PGBD"/>
</dbReference>
<sequence>MSCKVALCRQDRWQFSLAFLKTILTYKLLNTWPQLISGHSSSFISKRLDNLPLVDETESAVMIILTTKAVVTLTAILMHLLAPVLLVQEGDQLLLQGENGKSIVWEMMQQQNSAKDISIWQAALPDAHEIRLPIQYFQDFFDADLLDNIVEQSNLYYTQKNPNNALKLDRNELEQFIGTVVYMSIVHLPRSRMYWSSECRVAQVADKFIHFNDNSNMAANNDGNYDKLFKIRPIIDSLLRKFQGLPQDQKLSVDEQMVPFKGRSSLKQYIPKKPYKCGYKIFVLCAFDTKGLVHSFDIHQGKIDPVPGEPDIGASGNIVLKLAQVSHGAVNRLLFFNNWFSSLDLFVALANKGIPTLGTVQQSRLQGCTFSTDTDMKKNERGTFEEKKVVVVNIQVRAVKWFDNRGVIVASTFAIAQPFSNVERWDRKLKKKVSVECPSIISLYNQFMGDVDTLDALIAYYRIHVKSKKYYHRFFFHFIDMAIVNSWLLYRRDCESLDVPRKKQKDLLTFRTSIAQALSKAIPTLEVRSDAVGHWPVVESGRQRCKLPNCKGQTVFKCLKCNVHLEFHE</sequence>
<dbReference type="PANTHER" id="PTHR47272:SF1">
    <property type="entry name" value="PIGGYBAC TRANSPOSABLE ELEMENT-DERIVED PROTEIN 3-LIKE"/>
    <property type="match status" value="1"/>
</dbReference>
<feature type="domain" description="PiggyBac transposable element-derived protein" evidence="1">
    <location>
        <begin position="133"/>
        <end position="487"/>
    </location>
</feature>
<organism evidence="2 3">
    <name type="scientific">Paramormyrops kingsleyae</name>
    <dbReference type="NCBI Taxonomy" id="1676925"/>
    <lineage>
        <taxon>Eukaryota</taxon>
        <taxon>Metazoa</taxon>
        <taxon>Chordata</taxon>
        <taxon>Craniata</taxon>
        <taxon>Vertebrata</taxon>
        <taxon>Euteleostomi</taxon>
        <taxon>Actinopterygii</taxon>
        <taxon>Neopterygii</taxon>
        <taxon>Teleostei</taxon>
        <taxon>Osteoglossocephala</taxon>
        <taxon>Osteoglossomorpha</taxon>
        <taxon>Osteoglossiformes</taxon>
        <taxon>Mormyridae</taxon>
        <taxon>Paramormyrops</taxon>
    </lineage>
</organism>
<keyword evidence="3" id="KW-1185">Reference proteome</keyword>
<dbReference type="PANTHER" id="PTHR47272">
    <property type="entry name" value="DDE_TNP_1_7 DOMAIN-CONTAINING PROTEIN"/>
    <property type="match status" value="1"/>
</dbReference>
<reference evidence="2" key="2">
    <citation type="submission" date="2025-09" db="UniProtKB">
        <authorList>
            <consortium name="Ensembl"/>
        </authorList>
    </citation>
    <scope>IDENTIFICATION</scope>
</reference>
<dbReference type="Proteomes" id="UP000261540">
    <property type="component" value="Unplaced"/>
</dbReference>
<evidence type="ECO:0000313" key="2">
    <source>
        <dbReference type="Ensembl" id="ENSPKIP00000007687.1"/>
    </source>
</evidence>
<name>A0A3B3QLT9_9TELE</name>
<reference evidence="2" key="1">
    <citation type="submission" date="2025-08" db="UniProtKB">
        <authorList>
            <consortium name="Ensembl"/>
        </authorList>
    </citation>
    <scope>IDENTIFICATION</scope>
</reference>
<dbReference type="AlphaFoldDB" id="A0A3B3QLT9"/>
<dbReference type="Pfam" id="PF13843">
    <property type="entry name" value="DDE_Tnp_1_7"/>
    <property type="match status" value="1"/>
</dbReference>
<evidence type="ECO:0000313" key="3">
    <source>
        <dbReference type="Proteomes" id="UP000261540"/>
    </source>
</evidence>
<proteinExistence type="predicted"/>